<proteinExistence type="predicted"/>
<organism evidence="1">
    <name type="scientific">Paenibacillus sp. BIHB 4019</name>
    <dbReference type="NCBI Taxonomy" id="1870819"/>
    <lineage>
        <taxon>Bacteria</taxon>
        <taxon>Bacillati</taxon>
        <taxon>Bacillota</taxon>
        <taxon>Bacilli</taxon>
        <taxon>Bacillales</taxon>
        <taxon>Paenibacillaceae</taxon>
        <taxon>Paenibacillus</taxon>
    </lineage>
</organism>
<evidence type="ECO:0008006" key="2">
    <source>
        <dbReference type="Google" id="ProtNLM"/>
    </source>
</evidence>
<dbReference type="EMBL" id="CP016808">
    <property type="protein sequence ID" value="ANY67744.1"/>
    <property type="molecule type" value="Genomic_DNA"/>
</dbReference>
<protein>
    <recommendedName>
        <fullName evidence="2">Tail fiber protein</fullName>
    </recommendedName>
</protein>
<dbReference type="AlphaFoldDB" id="A0A1B2DJ45"/>
<gene>
    <name evidence="1" type="ORF">BBD42_15675</name>
</gene>
<name>A0A1B2DJ45_9BACL</name>
<accession>A0A1B2DJ45</accession>
<reference evidence="1" key="1">
    <citation type="submission" date="2016-08" db="EMBL/GenBank/DDBJ databases">
        <title>Complete Genome Seqeunce of Paenibacillus sp. BIHB 4019 from tea rhizoplane.</title>
        <authorList>
            <person name="Thakur R."/>
            <person name="Swarnkar M.K."/>
            <person name="Gulati A."/>
        </authorList>
    </citation>
    <scope>NUCLEOTIDE SEQUENCE [LARGE SCALE GENOMIC DNA]</scope>
    <source>
        <strain evidence="1">BIHB4019</strain>
    </source>
</reference>
<evidence type="ECO:0000313" key="1">
    <source>
        <dbReference type="EMBL" id="ANY67744.1"/>
    </source>
</evidence>
<sequence>MQTLPSGIKKIEASDNATIVNFNVNADLLDAKIAELSALGTEVDGIGADLTAHKGSGGTAHALATTGSAGFQSAADKTKLDTIATGANNYTHPSTHPPSIIVQDAGNRFVTDAERTTWNAKASTAVASAAVNGLMSATDKTKLDGIMAGAAYVAGTYTGDNTALRDIALPFTPSAVLVILSTLFGRVEYCGFAIAGSPAYNGAPTYGPIVQTATNGFKVAYRDVGSVNSLYTNTAGAVYHYIAFR</sequence>
<dbReference type="RefSeq" id="WP_099518925.1">
    <property type="nucleotide sequence ID" value="NZ_CP016808.1"/>
</dbReference>